<feature type="modified residue" description="4-aspartylphosphate" evidence="4">
    <location>
        <position position="54"/>
    </location>
</feature>
<evidence type="ECO:0000256" key="2">
    <source>
        <dbReference type="ARBA" id="ARBA00023125"/>
    </source>
</evidence>
<dbReference type="Gene3D" id="3.40.50.2300">
    <property type="match status" value="1"/>
</dbReference>
<dbReference type="InterPro" id="IPR020449">
    <property type="entry name" value="Tscrpt_reg_AraC-type_HTH"/>
</dbReference>
<keyword evidence="3" id="KW-0804">Transcription</keyword>
<organism evidence="7 8">
    <name type="scientific">Paenibacillus albus</name>
    <dbReference type="NCBI Taxonomy" id="2495582"/>
    <lineage>
        <taxon>Bacteria</taxon>
        <taxon>Bacillati</taxon>
        <taxon>Bacillota</taxon>
        <taxon>Bacilli</taxon>
        <taxon>Bacillales</taxon>
        <taxon>Paenibacillaceae</taxon>
        <taxon>Paenibacillus</taxon>
    </lineage>
</organism>
<evidence type="ECO:0000256" key="1">
    <source>
        <dbReference type="ARBA" id="ARBA00023015"/>
    </source>
</evidence>
<dbReference type="PANTHER" id="PTHR43280:SF10">
    <property type="entry name" value="REGULATORY PROTEIN POCR"/>
    <property type="match status" value="1"/>
</dbReference>
<dbReference type="EMBL" id="CP034437">
    <property type="protein sequence ID" value="AZN39790.1"/>
    <property type="molecule type" value="Genomic_DNA"/>
</dbReference>
<evidence type="ECO:0000313" key="7">
    <source>
        <dbReference type="EMBL" id="AZN39790.1"/>
    </source>
</evidence>
<dbReference type="InterPro" id="IPR018062">
    <property type="entry name" value="HTH_AraC-typ_CS"/>
</dbReference>
<dbReference type="InterPro" id="IPR018060">
    <property type="entry name" value="HTH_AraC"/>
</dbReference>
<name>A0A3Q8X5N5_9BACL</name>
<reference evidence="8" key="1">
    <citation type="submission" date="2018-12" db="EMBL/GenBank/DDBJ databases">
        <title>Genome sequence of Peanibacillus sp.</title>
        <authorList>
            <person name="Subramani G."/>
            <person name="Srinivasan S."/>
            <person name="Kim M.K."/>
        </authorList>
    </citation>
    <scope>NUCLEOTIDE SEQUENCE [LARGE SCALE GENOMIC DNA]</scope>
    <source>
        <strain evidence="8">18JY67-1</strain>
    </source>
</reference>
<dbReference type="PANTHER" id="PTHR43280">
    <property type="entry name" value="ARAC-FAMILY TRANSCRIPTIONAL REGULATOR"/>
    <property type="match status" value="1"/>
</dbReference>
<keyword evidence="8" id="KW-1185">Reference proteome</keyword>
<dbReference type="CDD" id="cd17536">
    <property type="entry name" value="REC_YesN-like"/>
    <property type="match status" value="1"/>
</dbReference>
<sequence>MLKMLIVDDERFEREGVKFLIEKYNLPLATYEADSGESALAFMKEHPVDILFSDIRMNGMDGLQLAAQIRELEIPVKVIFMSAYGEFEYAQRAIDLKAIRYILKPVQVDEFLKVLSQVMQLCSEERQMQEKQQLMEEAYRNDALYSKQKLLSNLVLGHSVGGGELQAMPLSSLIGIPRVRLVMLDSRTRFFDLLDQHFEQQLSDVLKRSFELVHLNEFQSLLILEGNDLSREELIVSGERFIRWFHDLYGGDLSVVMGGLAEDSEQLVNEYAAVESMLEYKFYHDEGTVLLAHSAAHGKEEMQAVVDAALTELRQHITQSRYELAKLRFEQLFNDLRSSEQFSVIYVKFICTEIIRAIFEASAKKNADSFKQQLEQIYRTSKLSDLRKVVLSILEEKESPSAGAAGSGAGSGSQDSLRKVIEHIVAIIESEYSSDLSLEALAERVYLSPSYLSHLFKKQLGVSFNKYLTVYRMERTKELLLTTNRKIIDIGLEVGYSNFPYFSSLFKNYYGKTPSQFREEAAR</sequence>
<accession>A0A3Q8X5N5</accession>
<dbReference type="KEGG" id="palb:EJC50_09140"/>
<keyword evidence="4" id="KW-0597">Phosphoprotein</keyword>
<dbReference type="Gene3D" id="1.10.10.60">
    <property type="entry name" value="Homeodomain-like"/>
    <property type="match status" value="2"/>
</dbReference>
<dbReference type="Pfam" id="PF12833">
    <property type="entry name" value="HTH_18"/>
    <property type="match status" value="1"/>
</dbReference>
<dbReference type="GO" id="GO:0000160">
    <property type="term" value="P:phosphorelay signal transduction system"/>
    <property type="evidence" value="ECO:0007669"/>
    <property type="project" value="InterPro"/>
</dbReference>
<dbReference type="OrthoDB" id="9794370at2"/>
<dbReference type="PROSITE" id="PS01124">
    <property type="entry name" value="HTH_ARAC_FAMILY_2"/>
    <property type="match status" value="1"/>
</dbReference>
<dbReference type="InterPro" id="IPR011006">
    <property type="entry name" value="CheY-like_superfamily"/>
</dbReference>
<gene>
    <name evidence="7" type="ORF">EJC50_09140</name>
</gene>
<dbReference type="PRINTS" id="PR00032">
    <property type="entry name" value="HTHARAC"/>
</dbReference>
<feature type="domain" description="Response regulatory" evidence="6">
    <location>
        <begin position="3"/>
        <end position="119"/>
    </location>
</feature>
<dbReference type="SMART" id="SM00342">
    <property type="entry name" value="HTH_ARAC"/>
    <property type="match status" value="1"/>
</dbReference>
<keyword evidence="1" id="KW-0805">Transcription regulation</keyword>
<evidence type="ECO:0000259" key="5">
    <source>
        <dbReference type="PROSITE" id="PS01124"/>
    </source>
</evidence>
<dbReference type="Pfam" id="PF00072">
    <property type="entry name" value="Response_reg"/>
    <property type="match status" value="1"/>
</dbReference>
<dbReference type="SUPFAM" id="SSF52172">
    <property type="entry name" value="CheY-like"/>
    <property type="match status" value="1"/>
</dbReference>
<proteinExistence type="predicted"/>
<evidence type="ECO:0000259" key="6">
    <source>
        <dbReference type="PROSITE" id="PS50110"/>
    </source>
</evidence>
<dbReference type="InterPro" id="IPR009057">
    <property type="entry name" value="Homeodomain-like_sf"/>
</dbReference>
<dbReference type="SMART" id="SM00448">
    <property type="entry name" value="REC"/>
    <property type="match status" value="1"/>
</dbReference>
<evidence type="ECO:0000256" key="3">
    <source>
        <dbReference type="ARBA" id="ARBA00023163"/>
    </source>
</evidence>
<dbReference type="PROSITE" id="PS50110">
    <property type="entry name" value="RESPONSE_REGULATORY"/>
    <property type="match status" value="1"/>
</dbReference>
<evidence type="ECO:0000313" key="8">
    <source>
        <dbReference type="Proteomes" id="UP000272528"/>
    </source>
</evidence>
<dbReference type="AlphaFoldDB" id="A0A3Q8X5N5"/>
<dbReference type="Proteomes" id="UP000272528">
    <property type="component" value="Chromosome"/>
</dbReference>
<dbReference type="PROSITE" id="PS00041">
    <property type="entry name" value="HTH_ARAC_FAMILY_1"/>
    <property type="match status" value="1"/>
</dbReference>
<evidence type="ECO:0000256" key="4">
    <source>
        <dbReference type="PROSITE-ProRule" id="PRU00169"/>
    </source>
</evidence>
<dbReference type="SUPFAM" id="SSF46689">
    <property type="entry name" value="Homeodomain-like"/>
    <property type="match status" value="2"/>
</dbReference>
<dbReference type="GO" id="GO:0043565">
    <property type="term" value="F:sequence-specific DNA binding"/>
    <property type="evidence" value="ECO:0007669"/>
    <property type="project" value="InterPro"/>
</dbReference>
<feature type="domain" description="HTH araC/xylS-type" evidence="5">
    <location>
        <begin position="422"/>
        <end position="520"/>
    </location>
</feature>
<dbReference type="GO" id="GO:0003700">
    <property type="term" value="F:DNA-binding transcription factor activity"/>
    <property type="evidence" value="ECO:0007669"/>
    <property type="project" value="InterPro"/>
</dbReference>
<dbReference type="InterPro" id="IPR001789">
    <property type="entry name" value="Sig_transdc_resp-reg_receiver"/>
</dbReference>
<protein>
    <submittedName>
        <fullName evidence="7">Response regulator</fullName>
    </submittedName>
</protein>
<keyword evidence="2" id="KW-0238">DNA-binding</keyword>